<accession>A0A2P2BVZ5</accession>
<feature type="region of interest" description="Disordered" evidence="1">
    <location>
        <begin position="131"/>
        <end position="182"/>
    </location>
</feature>
<protein>
    <submittedName>
        <fullName evidence="2">Uncharacterized protein</fullName>
    </submittedName>
</protein>
<dbReference type="EMBL" id="CZKA01000002">
    <property type="protein sequence ID" value="CUR53911.1"/>
    <property type="molecule type" value="Genomic_DNA"/>
</dbReference>
<sequence>MNDVAWIEAATIGSEAARETWALAARHLLADVAGDYHAVMTVQELGDGVQQRSRIRTRQAVHYWIGDVLFRVATDCERRREPNLGSLCIRADGTMGDWYADTVLTLRSERVADPDEHAAFERLECYRRNGAELPPGGGEPARTVRVPGSRTRATTTRTAAGPRTPRAAKASKPARVAKSDAPPPKVCDRCFMALPASGVCDYCD</sequence>
<dbReference type="AlphaFoldDB" id="A0A2P2BVZ5"/>
<feature type="compositionally biased region" description="Low complexity" evidence="1">
    <location>
        <begin position="150"/>
        <end position="168"/>
    </location>
</feature>
<evidence type="ECO:0000256" key="1">
    <source>
        <dbReference type="SAM" id="MobiDB-lite"/>
    </source>
</evidence>
<proteinExistence type="predicted"/>
<reference evidence="2" key="1">
    <citation type="submission" date="2015-08" db="EMBL/GenBank/DDBJ databases">
        <authorList>
            <person name="Babu N.S."/>
            <person name="Beckwith C.J."/>
            <person name="Beseler K.G."/>
            <person name="Brison A."/>
            <person name="Carone J.V."/>
            <person name="Caskin T.P."/>
            <person name="Diamond M."/>
            <person name="Durham M.E."/>
            <person name="Foxe J.M."/>
            <person name="Go M."/>
            <person name="Henderson B.A."/>
            <person name="Jones I.B."/>
            <person name="McGettigan J.A."/>
            <person name="Micheletti S.J."/>
            <person name="Nasrallah M.E."/>
            <person name="Ortiz D."/>
            <person name="Piller C.R."/>
            <person name="Privatt S.R."/>
            <person name="Schneider S.L."/>
            <person name="Sharp S."/>
            <person name="Smith T.C."/>
            <person name="Stanton J.D."/>
            <person name="Ullery H.E."/>
            <person name="Wilson R.J."/>
            <person name="Serrano M.G."/>
            <person name="Buck G."/>
            <person name="Lee V."/>
            <person name="Wang Y."/>
            <person name="Carvalho R."/>
            <person name="Voegtly L."/>
            <person name="Shi R."/>
            <person name="Duckworth R."/>
            <person name="Johnson A."/>
            <person name="Loviza R."/>
            <person name="Walstead R."/>
            <person name="Shah Z."/>
            <person name="Kiflezghi M."/>
            <person name="Wade K."/>
            <person name="Ball S.L."/>
            <person name="Bradley K.W."/>
            <person name="Asai D.J."/>
            <person name="Bowman C.A."/>
            <person name="Russell D.A."/>
            <person name="Pope W.H."/>
            <person name="Jacobs-Sera D."/>
            <person name="Hendrix R.W."/>
            <person name="Hatfull G.F."/>
        </authorList>
    </citation>
    <scope>NUCLEOTIDE SEQUENCE</scope>
</reference>
<name>A0A2P2BVZ5_9ZZZZ</name>
<gene>
    <name evidence="2" type="ORF">NOCA2100044</name>
</gene>
<organism evidence="2">
    <name type="scientific">metagenome</name>
    <dbReference type="NCBI Taxonomy" id="256318"/>
    <lineage>
        <taxon>unclassified sequences</taxon>
        <taxon>metagenomes</taxon>
    </lineage>
</organism>
<evidence type="ECO:0000313" key="2">
    <source>
        <dbReference type="EMBL" id="CUR53911.1"/>
    </source>
</evidence>